<evidence type="ECO:0000256" key="4">
    <source>
        <dbReference type="ARBA" id="ARBA00023157"/>
    </source>
</evidence>
<dbReference type="EMBL" id="BNDY01000002">
    <property type="protein sequence ID" value="GHI36202.1"/>
    <property type="molecule type" value="Genomic_DNA"/>
</dbReference>
<comment type="similarity">
    <text evidence="1">Belongs to the cutinase family.</text>
</comment>
<keyword evidence="2" id="KW-0719">Serine esterase</keyword>
<evidence type="ECO:0008006" key="8">
    <source>
        <dbReference type="Google" id="ProtNLM"/>
    </source>
</evidence>
<evidence type="ECO:0000313" key="7">
    <source>
        <dbReference type="Proteomes" id="UP001050808"/>
    </source>
</evidence>
<dbReference type="Gene3D" id="2.30.30.40">
    <property type="entry name" value="SH3 Domains"/>
    <property type="match status" value="1"/>
</dbReference>
<reference evidence="6" key="1">
    <citation type="submission" date="2024-05" db="EMBL/GenBank/DDBJ databases">
        <title>Whole genome shotgun sequence of Streptomyces violascens NBRC 12920.</title>
        <authorList>
            <person name="Komaki H."/>
            <person name="Tamura T."/>
        </authorList>
    </citation>
    <scope>NUCLEOTIDE SEQUENCE</scope>
    <source>
        <strain evidence="6">NBRC 12920</strain>
    </source>
</reference>
<gene>
    <name evidence="6" type="ORF">Sviol_06100</name>
</gene>
<dbReference type="Gene3D" id="3.40.50.1820">
    <property type="entry name" value="alpha/beta hydrolase"/>
    <property type="match status" value="1"/>
</dbReference>
<dbReference type="Pfam" id="PF01083">
    <property type="entry name" value="Cutinase"/>
    <property type="match status" value="1"/>
</dbReference>
<proteinExistence type="inferred from homology"/>
<evidence type="ECO:0000313" key="6">
    <source>
        <dbReference type="EMBL" id="GHI36202.1"/>
    </source>
</evidence>
<protein>
    <recommendedName>
        <fullName evidence="8">Cutinase</fullName>
    </recommendedName>
</protein>
<dbReference type="PANTHER" id="PTHR33630:SF9">
    <property type="entry name" value="CUTINASE 4"/>
    <property type="match status" value="1"/>
</dbReference>
<dbReference type="Proteomes" id="UP001050808">
    <property type="component" value="Unassembled WGS sequence"/>
</dbReference>
<dbReference type="InterPro" id="IPR000675">
    <property type="entry name" value="Cutinase/axe"/>
</dbReference>
<dbReference type="InterPro" id="IPR029058">
    <property type="entry name" value="AB_hydrolase_fold"/>
</dbReference>
<organism evidence="6 7">
    <name type="scientific">Streptomyces violascens</name>
    <dbReference type="NCBI Taxonomy" id="67381"/>
    <lineage>
        <taxon>Bacteria</taxon>
        <taxon>Bacillati</taxon>
        <taxon>Actinomycetota</taxon>
        <taxon>Actinomycetes</taxon>
        <taxon>Kitasatosporales</taxon>
        <taxon>Streptomycetaceae</taxon>
        <taxon>Streptomyces</taxon>
    </lineage>
</organism>
<dbReference type="PANTHER" id="PTHR33630">
    <property type="entry name" value="CUTINASE RV1984C-RELATED-RELATED"/>
    <property type="match status" value="1"/>
</dbReference>
<accession>A0ABQ3QFZ8</accession>
<sequence>MTTAPVTAEGRGMRRQVWVLTLAVLSAFVLALNLGNATAAHAEYPGPNPPQAPADCNRPWVILSAYGTSESTDDGHPYGTVGVNDTYIRALEDALSGAGVPASDITVRDLYYPASAVDWPSWLPGNWGPDDYWTSMGKGRDRLVQEVGFYASCPNRPTLILLGYSQGAQVIKNAIAQGAIQGNQRNSDEIGAVVNVGDASRSNAQIGMEQDGQMVTLNPDYTDGTASVSRGGLMQRLDVPGVFAGFIGDGRYFDVCRTDDLVCNEQAVPGSDEWKNRWLQDFADSAIGDNAPHVMYRDNGNTQSPGDKANADRVAARTAQRAVTAAVAQRNVVHPPPDTPEQVWATNVNVRATPSTSARIVTVIPAPTTVYVKCQKHAESVTYGGITNDAWSYLPQQQGWISNIFLKGPAWMPGVPECP</sequence>
<dbReference type="SMART" id="SM01110">
    <property type="entry name" value="Cutinase"/>
    <property type="match status" value="1"/>
</dbReference>
<comment type="caution">
    <text evidence="6">The sequence shown here is derived from an EMBL/GenBank/DDBJ whole genome shotgun (WGS) entry which is preliminary data.</text>
</comment>
<evidence type="ECO:0000256" key="2">
    <source>
        <dbReference type="ARBA" id="ARBA00022487"/>
    </source>
</evidence>
<keyword evidence="7" id="KW-1185">Reference proteome</keyword>
<feature type="signal peptide" evidence="5">
    <location>
        <begin position="1"/>
        <end position="42"/>
    </location>
</feature>
<evidence type="ECO:0000256" key="1">
    <source>
        <dbReference type="ARBA" id="ARBA00007534"/>
    </source>
</evidence>
<evidence type="ECO:0000256" key="5">
    <source>
        <dbReference type="SAM" id="SignalP"/>
    </source>
</evidence>
<keyword evidence="3" id="KW-0378">Hydrolase</keyword>
<keyword evidence="4" id="KW-1015">Disulfide bond</keyword>
<feature type="chain" id="PRO_5046180684" description="Cutinase" evidence="5">
    <location>
        <begin position="43"/>
        <end position="419"/>
    </location>
</feature>
<name>A0ABQ3QFZ8_9ACTN</name>
<dbReference type="SUPFAM" id="SSF53474">
    <property type="entry name" value="alpha/beta-Hydrolases"/>
    <property type="match status" value="1"/>
</dbReference>
<keyword evidence="5" id="KW-0732">Signal</keyword>
<evidence type="ECO:0000256" key="3">
    <source>
        <dbReference type="ARBA" id="ARBA00022801"/>
    </source>
</evidence>